<feature type="compositionally biased region" description="Polar residues" evidence="3">
    <location>
        <begin position="31"/>
        <end position="45"/>
    </location>
</feature>
<dbReference type="AlphaFoldDB" id="A0A7S1BQ77"/>
<proteinExistence type="predicted"/>
<dbReference type="PROSITE" id="PS50290">
    <property type="entry name" value="PI3_4_KINASE_3"/>
    <property type="match status" value="1"/>
</dbReference>
<feature type="compositionally biased region" description="Basic and acidic residues" evidence="3">
    <location>
        <begin position="46"/>
        <end position="61"/>
    </location>
</feature>
<dbReference type="InterPro" id="IPR018936">
    <property type="entry name" value="PI3/4_kinase_CS"/>
</dbReference>
<evidence type="ECO:0000256" key="1">
    <source>
        <dbReference type="ARBA" id="ARBA00022679"/>
    </source>
</evidence>
<dbReference type="GO" id="GO:0034272">
    <property type="term" value="C:phosphatidylinositol 3-kinase complex, class III, type II"/>
    <property type="evidence" value="ECO:0007669"/>
    <property type="project" value="TreeGrafter"/>
</dbReference>
<dbReference type="PROSITE" id="PS00915">
    <property type="entry name" value="PI3_4_KINASE_1"/>
    <property type="match status" value="1"/>
</dbReference>
<dbReference type="PANTHER" id="PTHR10048:SF7">
    <property type="entry name" value="PHOSPHATIDYLINOSITOL 3-KINASE CATALYTIC SUBUNIT TYPE 3"/>
    <property type="match status" value="1"/>
</dbReference>
<dbReference type="InterPro" id="IPR057756">
    <property type="entry name" value="PI3-kinase_type3/VPS34_cat"/>
</dbReference>
<accession>A0A7S1BQ77</accession>
<feature type="region of interest" description="Disordered" evidence="3">
    <location>
        <begin position="281"/>
        <end position="301"/>
    </location>
</feature>
<dbReference type="InterPro" id="IPR036940">
    <property type="entry name" value="PI3/4_kinase_cat_sf"/>
</dbReference>
<dbReference type="InterPro" id="IPR000403">
    <property type="entry name" value="PI3/4_kinase_cat_dom"/>
</dbReference>
<protein>
    <recommendedName>
        <fullName evidence="7">Phosphatidylinositol 3-kinase</fullName>
    </recommendedName>
</protein>
<dbReference type="EMBL" id="HBFR01028158">
    <property type="protein sequence ID" value="CAD8893208.1"/>
    <property type="molecule type" value="Transcribed_RNA"/>
</dbReference>
<dbReference type="CDD" id="cd00896">
    <property type="entry name" value="PI3Kc_III"/>
    <property type="match status" value="1"/>
</dbReference>
<keyword evidence="2" id="KW-0418">Kinase</keyword>
<dbReference type="Pfam" id="PF00454">
    <property type="entry name" value="PI3_PI4_kinase"/>
    <property type="match status" value="1"/>
</dbReference>
<dbReference type="PROSITE" id="PS51545">
    <property type="entry name" value="PIK_HELICAL"/>
    <property type="match status" value="1"/>
</dbReference>
<dbReference type="GO" id="GO:0000045">
    <property type="term" value="P:autophagosome assembly"/>
    <property type="evidence" value="ECO:0007669"/>
    <property type="project" value="TreeGrafter"/>
</dbReference>
<feature type="region of interest" description="Disordered" evidence="3">
    <location>
        <begin position="27"/>
        <end position="64"/>
    </location>
</feature>
<dbReference type="PANTHER" id="PTHR10048">
    <property type="entry name" value="PHOSPHATIDYLINOSITOL KINASE"/>
    <property type="match status" value="1"/>
</dbReference>
<dbReference type="SMART" id="SM00146">
    <property type="entry name" value="PI3Kc"/>
    <property type="match status" value="1"/>
</dbReference>
<dbReference type="InterPro" id="IPR011009">
    <property type="entry name" value="Kinase-like_dom_sf"/>
</dbReference>
<dbReference type="SUPFAM" id="SSF48371">
    <property type="entry name" value="ARM repeat"/>
    <property type="match status" value="1"/>
</dbReference>
<dbReference type="Gene3D" id="3.30.1010.10">
    <property type="entry name" value="Phosphatidylinositol 3-kinase Catalytic Subunit, Chain A, domain 4"/>
    <property type="match status" value="1"/>
</dbReference>
<dbReference type="Pfam" id="PF00613">
    <property type="entry name" value="PI3Ka"/>
    <property type="match status" value="1"/>
</dbReference>
<reference evidence="6" key="1">
    <citation type="submission" date="2021-01" db="EMBL/GenBank/DDBJ databases">
        <authorList>
            <person name="Corre E."/>
            <person name="Pelletier E."/>
            <person name="Niang G."/>
            <person name="Scheremetjew M."/>
            <person name="Finn R."/>
            <person name="Kale V."/>
            <person name="Holt S."/>
            <person name="Cochrane G."/>
            <person name="Meng A."/>
            <person name="Brown T."/>
            <person name="Cohen L."/>
        </authorList>
    </citation>
    <scope>NUCLEOTIDE SEQUENCE</scope>
    <source>
        <strain evidence="6">308</strain>
    </source>
</reference>
<dbReference type="SUPFAM" id="SSF56112">
    <property type="entry name" value="Protein kinase-like (PK-like)"/>
    <property type="match status" value="1"/>
</dbReference>
<evidence type="ECO:0000256" key="2">
    <source>
        <dbReference type="ARBA" id="ARBA00022777"/>
    </source>
</evidence>
<name>A0A7S1BQ77_9STRA</name>
<evidence type="ECO:0000259" key="4">
    <source>
        <dbReference type="PROSITE" id="PS50290"/>
    </source>
</evidence>
<dbReference type="Gene3D" id="1.25.40.70">
    <property type="entry name" value="Phosphatidylinositol 3-kinase, accessory domain (PIK)"/>
    <property type="match status" value="1"/>
</dbReference>
<dbReference type="GO" id="GO:0006897">
    <property type="term" value="P:endocytosis"/>
    <property type="evidence" value="ECO:0007669"/>
    <property type="project" value="TreeGrafter"/>
</dbReference>
<dbReference type="InterPro" id="IPR015433">
    <property type="entry name" value="PI3/4_kinase"/>
</dbReference>
<evidence type="ECO:0000259" key="5">
    <source>
        <dbReference type="PROSITE" id="PS51545"/>
    </source>
</evidence>
<dbReference type="GO" id="GO:0034271">
    <property type="term" value="C:phosphatidylinositol 3-kinase complex, class III, type I"/>
    <property type="evidence" value="ECO:0007669"/>
    <property type="project" value="TreeGrafter"/>
</dbReference>
<organism evidence="6">
    <name type="scientific">Corethron hystrix</name>
    <dbReference type="NCBI Taxonomy" id="216773"/>
    <lineage>
        <taxon>Eukaryota</taxon>
        <taxon>Sar</taxon>
        <taxon>Stramenopiles</taxon>
        <taxon>Ochrophyta</taxon>
        <taxon>Bacillariophyta</taxon>
        <taxon>Coscinodiscophyceae</taxon>
        <taxon>Corethrophycidae</taxon>
        <taxon>Corethrales</taxon>
        <taxon>Corethraceae</taxon>
        <taxon>Corethron</taxon>
    </lineage>
</organism>
<dbReference type="GO" id="GO:0005768">
    <property type="term" value="C:endosome"/>
    <property type="evidence" value="ECO:0007669"/>
    <property type="project" value="TreeGrafter"/>
</dbReference>
<sequence>MAAPDEELRLYLLQLVQALKFDDSEKYDDAASSSPNDDTVTSTSKNSDKRAPFLSLPKKEGSQSNKNDVSLLARFLIDRAASNLELANDFYWYLKVELKDVVYGAHYFTIFSAFEEKLRSAPIPNNYIMDSPLASEPSTPTFAWPDKIPNCIPRPESCANSDTSAPDSASQKSIAAFPPSLSPSMYDILEAQDRFVSGIMESQCSARDIKGRKEQKEARLRQLLASNGFDAIDEAPEGAVPLPSAPHVHVAGVLPATAFMFKSALYPAVVEFRVAENVESMEEEGTSSGHEPDKNTPVARHTRKVRKMVSDMSLSTNVSTYKVIFKTGDDLRQDQLVMQLVRLFDGLLKRVNLDLCLKPYTIIATSPDSGLVEFVSGSSPISQILANNTNSILAYFQKVAPHATAPHGVDPDVLQTYTRSLAGYCVITYILGIGDRHLDNIMLLASGHFFHIDFGFIFGRDPKGIQTPFRLTREMIDGMGGAGVGPEGPEYRQFASFATQAYNVLRKSAGLVLNLLRLTSEAGIEDLSHHPTKDADGVIASVEEKFRLDLSDEMAENYFQALIAESLGAFAPRVMEVFHQIAVARR</sequence>
<dbReference type="InterPro" id="IPR016024">
    <property type="entry name" value="ARM-type_fold"/>
</dbReference>
<dbReference type="InterPro" id="IPR042236">
    <property type="entry name" value="PI3K_accessory_sf"/>
</dbReference>
<evidence type="ECO:0000313" key="6">
    <source>
        <dbReference type="EMBL" id="CAD8893208.1"/>
    </source>
</evidence>
<dbReference type="GO" id="GO:0048015">
    <property type="term" value="P:phosphatidylinositol-mediated signaling"/>
    <property type="evidence" value="ECO:0007669"/>
    <property type="project" value="TreeGrafter"/>
</dbReference>
<evidence type="ECO:0000256" key="3">
    <source>
        <dbReference type="SAM" id="MobiDB-lite"/>
    </source>
</evidence>
<gene>
    <name evidence="6" type="ORF">CHYS00102_LOCUS20417</name>
</gene>
<dbReference type="GO" id="GO:0005777">
    <property type="term" value="C:peroxisome"/>
    <property type="evidence" value="ECO:0007669"/>
    <property type="project" value="TreeGrafter"/>
</dbReference>
<evidence type="ECO:0008006" key="7">
    <source>
        <dbReference type="Google" id="ProtNLM"/>
    </source>
</evidence>
<dbReference type="GO" id="GO:0000407">
    <property type="term" value="C:phagophore assembly site"/>
    <property type="evidence" value="ECO:0007669"/>
    <property type="project" value="TreeGrafter"/>
</dbReference>
<feature type="domain" description="PI3K/PI4K catalytic" evidence="4">
    <location>
        <begin position="292"/>
        <end position="571"/>
    </location>
</feature>
<dbReference type="GO" id="GO:0016303">
    <property type="term" value="F:1-phosphatidylinositol-3-kinase activity"/>
    <property type="evidence" value="ECO:0007669"/>
    <property type="project" value="TreeGrafter"/>
</dbReference>
<dbReference type="InterPro" id="IPR001263">
    <property type="entry name" value="PI3K_accessory_dom"/>
</dbReference>
<dbReference type="Gene3D" id="1.10.1070.11">
    <property type="entry name" value="Phosphatidylinositol 3-/4-kinase, catalytic domain"/>
    <property type="match status" value="1"/>
</dbReference>
<keyword evidence="1" id="KW-0808">Transferase</keyword>
<feature type="domain" description="PIK helical" evidence="5">
    <location>
        <begin position="1"/>
        <end position="117"/>
    </location>
</feature>
<dbReference type="PROSITE" id="PS00916">
    <property type="entry name" value="PI3_4_KINASE_2"/>
    <property type="match status" value="1"/>
</dbReference>